<dbReference type="InterPro" id="IPR014519">
    <property type="entry name" value="UCP024492"/>
</dbReference>
<evidence type="ECO:0008006" key="3">
    <source>
        <dbReference type="Google" id="ProtNLM"/>
    </source>
</evidence>
<name>A0A516TNZ1_9BACT</name>
<organism evidence="1 2">
    <name type="scientific">Methylacidiphilum kamchatkense Kam1</name>
    <dbReference type="NCBI Taxonomy" id="1202785"/>
    <lineage>
        <taxon>Bacteria</taxon>
        <taxon>Pseudomonadati</taxon>
        <taxon>Verrucomicrobiota</taxon>
        <taxon>Methylacidiphilae</taxon>
        <taxon>Methylacidiphilales</taxon>
        <taxon>Methylacidiphilaceae</taxon>
        <taxon>Methylacidiphilum (ex Ratnadevi et al. 2023)</taxon>
    </lineage>
</organism>
<dbReference type="Proteomes" id="UP000315925">
    <property type="component" value="Chromosome"/>
</dbReference>
<sequence>MLKEANVEALIDVRSIPRSRHNPQFNKETITEALAKEGILYVHLPEAGGLRHPKKDSPNKGWQNESFRGFADYMATENFSTALDQIIELGKEKNAALMCAETLPWRCHRSLIADALMLRGVEVFHILSKGKEKKHVLTPWCQIKNGIVTYPAQEET</sequence>
<evidence type="ECO:0000313" key="2">
    <source>
        <dbReference type="Proteomes" id="UP000315925"/>
    </source>
</evidence>
<gene>
    <name evidence="1" type="ORF">kam1_1710</name>
</gene>
<protein>
    <recommendedName>
        <fullName evidence="3">DUF488 domain-containing protein</fullName>
    </recommendedName>
</protein>
<dbReference type="Pfam" id="PF04343">
    <property type="entry name" value="DUF488"/>
    <property type="match status" value="1"/>
</dbReference>
<evidence type="ECO:0000313" key="1">
    <source>
        <dbReference type="EMBL" id="QDQ42925.1"/>
    </source>
</evidence>
<dbReference type="PANTHER" id="PTHR39337">
    <property type="entry name" value="BLR5642 PROTEIN"/>
    <property type="match status" value="1"/>
</dbReference>
<dbReference type="PIRSF" id="PIRSF024492">
    <property type="entry name" value="UCP024492"/>
    <property type="match status" value="1"/>
</dbReference>
<accession>A0A516TNZ1</accession>
<dbReference type="InterPro" id="IPR007438">
    <property type="entry name" value="DUF488"/>
</dbReference>
<dbReference type="PANTHER" id="PTHR39337:SF1">
    <property type="entry name" value="BLR5642 PROTEIN"/>
    <property type="match status" value="1"/>
</dbReference>
<dbReference type="EMBL" id="CP037899">
    <property type="protein sequence ID" value="QDQ42925.1"/>
    <property type="molecule type" value="Genomic_DNA"/>
</dbReference>
<dbReference type="KEGG" id="mkc:kam1_1710"/>
<dbReference type="AlphaFoldDB" id="A0A516TNZ1"/>
<proteinExistence type="predicted"/>
<reference evidence="2" key="1">
    <citation type="submission" date="2019-03" db="EMBL/GenBank/DDBJ databases">
        <title>Complete genome of Methylacidiphilum kamchatkense Kam1.</title>
        <authorList>
            <person name="Kruse T."/>
            <person name="Murarilal Ratnadevi C."/>
            <person name="Erikstad H.-A."/>
            <person name="Birkeland N.-K."/>
        </authorList>
    </citation>
    <scope>NUCLEOTIDE SEQUENCE [LARGE SCALE GENOMIC DNA]</scope>
    <source>
        <strain evidence="2">kam1</strain>
    </source>
</reference>